<evidence type="ECO:0000313" key="11">
    <source>
        <dbReference type="EMBL" id="BBZ14888.1"/>
    </source>
</evidence>
<geneLocation type="plasmid" evidence="11 14">
    <name>pJCM12687</name>
</geneLocation>
<evidence type="ECO:0000313" key="14">
    <source>
        <dbReference type="Proteomes" id="UP000467379"/>
    </source>
</evidence>
<evidence type="ECO:0000259" key="9">
    <source>
        <dbReference type="Pfam" id="PF00501"/>
    </source>
</evidence>
<keyword evidence="2" id="KW-0436">Ligase</keyword>
<dbReference type="Pfam" id="PF00501">
    <property type="entry name" value="AMP-binding"/>
    <property type="match status" value="1"/>
</dbReference>
<evidence type="ECO:0000256" key="8">
    <source>
        <dbReference type="ARBA" id="ARBA00083882"/>
    </source>
</evidence>
<dbReference type="Proteomes" id="UP000467379">
    <property type="component" value="Plasmid pJCM12687"/>
</dbReference>
<dbReference type="CDD" id="cd04433">
    <property type="entry name" value="AFD_class_I"/>
    <property type="match status" value="1"/>
</dbReference>
<dbReference type="PROSITE" id="PS00455">
    <property type="entry name" value="AMP_BINDING"/>
    <property type="match status" value="1"/>
</dbReference>
<evidence type="ECO:0000313" key="13">
    <source>
        <dbReference type="Proteomes" id="UP000192441"/>
    </source>
</evidence>
<sequence>MLETLLRDPQAPAIISSPDRCTWTAATLLGMAAGAIELLDAHGAAPGQYVPALLSTRPASVAMLLAGAWSRRPLAPLGPHMTERELLGCLESLDGGLLVAEPEWADKAGHLAAKTGRRVAILDQLAPGADPCSLRGEPAVAFMMHTSGTTGAPKQVLVREAALARRAEVNGALLQLGPGARLAIGGLFHHVAGLGNIAVALANQTALVMYPSFSVAAWRDLDAVAPTHTVTVPSVIETLLDADALRLPTLKVLGYGGSPIRPDTMRRIHHVMPDVALVELFGQTEGSPLTVLSHDDHRAALGGREELLRSVGRAAPGVELRIDNPGPDGVGEVWARCGHSFVVDAEGWQHTGDLGRLVDGYLYLVGRQGDKIIRGGENVFPVEVEHILQSHPGVAEAAVVGVPDQRLGETIRACIVAVDPASPPSVDELRAYCRERLAGFKVPAQWTFTNALPRNAAGKILRRELVSAVKE</sequence>
<gene>
    <name evidence="12" type="ORF">BST20_07590</name>
    <name evidence="11" type="ORF">MBRA_50830</name>
</gene>
<dbReference type="EMBL" id="MVHM01000002">
    <property type="protein sequence ID" value="ORA40383.1"/>
    <property type="molecule type" value="Genomic_DNA"/>
</dbReference>
<proteinExistence type="inferred from homology"/>
<dbReference type="GO" id="GO:0031956">
    <property type="term" value="F:medium-chain fatty acid-CoA ligase activity"/>
    <property type="evidence" value="ECO:0007669"/>
    <property type="project" value="TreeGrafter"/>
</dbReference>
<keyword evidence="14" id="KW-1185">Reference proteome</keyword>
<feature type="domain" description="AMP-dependent synthetase/ligase" evidence="9">
    <location>
        <begin position="7"/>
        <end position="336"/>
    </location>
</feature>
<dbReference type="SUPFAM" id="SSF56801">
    <property type="entry name" value="Acetyl-CoA synthetase-like"/>
    <property type="match status" value="1"/>
</dbReference>
<evidence type="ECO:0000256" key="1">
    <source>
        <dbReference type="ARBA" id="ARBA00006432"/>
    </source>
</evidence>
<comment type="catalytic activity">
    <reaction evidence="4">
        <text>a long-chain fatty acid + ATP + CoA = a long-chain fatty acyl-CoA + AMP + diphosphate</text>
        <dbReference type="Rhea" id="RHEA:15421"/>
        <dbReference type="ChEBI" id="CHEBI:30616"/>
        <dbReference type="ChEBI" id="CHEBI:33019"/>
        <dbReference type="ChEBI" id="CHEBI:57287"/>
        <dbReference type="ChEBI" id="CHEBI:57560"/>
        <dbReference type="ChEBI" id="CHEBI:83139"/>
        <dbReference type="ChEBI" id="CHEBI:456215"/>
        <dbReference type="EC" id="6.2.1.3"/>
    </reaction>
</comment>
<evidence type="ECO:0000256" key="6">
    <source>
        <dbReference type="ARBA" id="ARBA00076959"/>
    </source>
</evidence>
<dbReference type="Pfam" id="PF13193">
    <property type="entry name" value="AMP-binding_C"/>
    <property type="match status" value="1"/>
</dbReference>
<evidence type="ECO:0000259" key="10">
    <source>
        <dbReference type="Pfam" id="PF13193"/>
    </source>
</evidence>
<dbReference type="GO" id="GO:0004467">
    <property type="term" value="F:long-chain fatty acid-CoA ligase activity"/>
    <property type="evidence" value="ECO:0007669"/>
    <property type="project" value="UniProtKB-EC"/>
</dbReference>
<feature type="domain" description="AMP-binding enzyme C-terminal" evidence="10">
    <location>
        <begin position="383"/>
        <end position="459"/>
    </location>
</feature>
<evidence type="ECO:0000256" key="3">
    <source>
        <dbReference type="ARBA" id="ARBA00026121"/>
    </source>
</evidence>
<dbReference type="InterPro" id="IPR045851">
    <property type="entry name" value="AMP-bd_C_sf"/>
</dbReference>
<dbReference type="Proteomes" id="UP000192441">
    <property type="component" value="Unassembled WGS sequence"/>
</dbReference>
<protein>
    <recommendedName>
        <fullName evidence="5">Long-chain-fatty-acid--CoA ligase FadD13</fullName>
        <ecNumber evidence="3">6.2.1.3</ecNumber>
    </recommendedName>
    <alternativeName>
        <fullName evidence="6">Fatty acyl-CoA ligase</fullName>
    </alternativeName>
    <alternativeName>
        <fullName evidence="8">Fatty acyl-CoA synthetase</fullName>
    </alternativeName>
    <alternativeName>
        <fullName evidence="7">Very-long-chain fatty-acyl-CoA synthetase</fullName>
    </alternativeName>
</protein>
<evidence type="ECO:0000256" key="7">
    <source>
        <dbReference type="ARBA" id="ARBA00080667"/>
    </source>
</evidence>
<evidence type="ECO:0000256" key="4">
    <source>
        <dbReference type="ARBA" id="ARBA00036813"/>
    </source>
</evidence>
<reference evidence="11" key="3">
    <citation type="submission" date="2020-02" db="EMBL/GenBank/DDBJ databases">
        <authorList>
            <person name="Matsumoto Y."/>
            <person name="Motooka D."/>
            <person name="Nakamura S."/>
        </authorList>
    </citation>
    <scope>NUCLEOTIDE SEQUENCE</scope>
    <source>
        <strain evidence="11">JCM 12687</strain>
        <plasmid evidence="11">pJCM12687</plasmid>
    </source>
</reference>
<dbReference type="Gene3D" id="3.40.50.12780">
    <property type="entry name" value="N-terminal domain of ligase-like"/>
    <property type="match status" value="1"/>
</dbReference>
<dbReference type="AlphaFoldDB" id="A0A7I7WFZ2"/>
<organism evidence="12 13">
    <name type="scientific">Mycobacterium branderi</name>
    <dbReference type="NCBI Taxonomy" id="43348"/>
    <lineage>
        <taxon>Bacteria</taxon>
        <taxon>Bacillati</taxon>
        <taxon>Actinomycetota</taxon>
        <taxon>Actinomycetes</taxon>
        <taxon>Mycobacteriales</taxon>
        <taxon>Mycobacteriaceae</taxon>
        <taxon>Mycobacterium</taxon>
    </lineage>
</organism>
<dbReference type="PANTHER" id="PTHR43201:SF32">
    <property type="entry name" value="2-SUCCINYLBENZOATE--COA LIGASE, CHLOROPLASTIC_PEROXISOMAL"/>
    <property type="match status" value="1"/>
</dbReference>
<dbReference type="EMBL" id="AP022607">
    <property type="protein sequence ID" value="BBZ14888.1"/>
    <property type="molecule type" value="Genomic_DNA"/>
</dbReference>
<dbReference type="InterPro" id="IPR020845">
    <property type="entry name" value="AMP-binding_CS"/>
</dbReference>
<comment type="similarity">
    <text evidence="1">Belongs to the ATP-dependent AMP-binding enzyme family.</text>
</comment>
<accession>A0A7I7WFZ2</accession>
<dbReference type="InterPro" id="IPR025110">
    <property type="entry name" value="AMP-bd_C"/>
</dbReference>
<reference evidence="12 13" key="1">
    <citation type="submission" date="2016-12" db="EMBL/GenBank/DDBJ databases">
        <title>The new phylogeny of genus Mycobacterium.</title>
        <authorList>
            <person name="Tortoli E."/>
            <person name="Trovato A."/>
            <person name="Cirillo D.M."/>
        </authorList>
    </citation>
    <scope>NUCLEOTIDE SEQUENCE [LARGE SCALE GENOMIC DNA]</scope>
    <source>
        <strain evidence="12 13">DSM 44624</strain>
    </source>
</reference>
<dbReference type="InterPro" id="IPR000873">
    <property type="entry name" value="AMP-dep_synth/lig_dom"/>
</dbReference>
<evidence type="ECO:0000256" key="2">
    <source>
        <dbReference type="ARBA" id="ARBA00022598"/>
    </source>
</evidence>
<evidence type="ECO:0000313" key="12">
    <source>
        <dbReference type="EMBL" id="ORA40383.1"/>
    </source>
</evidence>
<reference evidence="11 14" key="2">
    <citation type="journal article" date="2019" name="Emerg. Microbes Infect.">
        <title>Comprehensive subspecies identification of 175 nontuberculous mycobacteria species based on 7547 genomic profiles.</title>
        <authorList>
            <person name="Matsumoto Y."/>
            <person name="Kinjo T."/>
            <person name="Motooka D."/>
            <person name="Nabeya D."/>
            <person name="Jung N."/>
            <person name="Uechi K."/>
            <person name="Horii T."/>
            <person name="Iida T."/>
            <person name="Fujita J."/>
            <person name="Nakamura S."/>
        </authorList>
    </citation>
    <scope>NUCLEOTIDE SEQUENCE [LARGE SCALE GENOMIC DNA]</scope>
    <source>
        <strain evidence="11 14">JCM 12687</strain>
        <plasmid evidence="11">pJCM12687</plasmid>
    </source>
</reference>
<evidence type="ECO:0000256" key="5">
    <source>
        <dbReference type="ARBA" id="ARBA00069710"/>
    </source>
</evidence>
<dbReference type="PANTHER" id="PTHR43201">
    <property type="entry name" value="ACYL-COA SYNTHETASE"/>
    <property type="match status" value="1"/>
</dbReference>
<keyword evidence="11" id="KW-0614">Plasmid</keyword>
<dbReference type="Gene3D" id="3.30.300.30">
    <property type="match status" value="1"/>
</dbReference>
<dbReference type="InterPro" id="IPR042099">
    <property type="entry name" value="ANL_N_sf"/>
</dbReference>
<dbReference type="FunFam" id="3.30.300.30:FF:000008">
    <property type="entry name" value="2,3-dihydroxybenzoate-AMP ligase"/>
    <property type="match status" value="1"/>
</dbReference>
<name>A0A7I7WFZ2_9MYCO</name>
<dbReference type="EC" id="6.2.1.3" evidence="3"/>